<evidence type="ECO:0000313" key="4">
    <source>
        <dbReference type="EMBL" id="QNN62533.1"/>
    </source>
</evidence>
<evidence type="ECO:0000259" key="3">
    <source>
        <dbReference type="Pfam" id="PF08338"/>
    </source>
</evidence>
<dbReference type="AlphaFoldDB" id="A0A7G9S3V8"/>
<evidence type="ECO:0000259" key="2">
    <source>
        <dbReference type="Pfam" id="PF01370"/>
    </source>
</evidence>
<dbReference type="PANTHER" id="PTHR11092">
    <property type="entry name" value="SUGAR NUCLEOTIDE EPIMERASE RELATED"/>
    <property type="match status" value="1"/>
</dbReference>
<dbReference type="InterPro" id="IPR036291">
    <property type="entry name" value="NAD(P)-bd_dom_sf"/>
</dbReference>
<dbReference type="KEGG" id="ldn:H9L06_09825"/>
<name>A0A7G9S3V8_9MICO</name>
<sequence>MSRHIVIAGASGLIGQGLVRAATARGDRVTTLVRRPGRHSGEVEWDPAAGRLSPRALEGADAVVLLNGASVGRMPWTKSYREKLLNSRIDSTQTMVDALRELGSAAPMLVSGSAVGYYGNAPGEVLTETAGVGNTFLAKLCEAWEGAAREAETVTRVALVRTAPVIHRRGVLRPMITLTSFGLGGPLGRGSQIWPWISLEDEVRALLHVIDEGLTGPVNLCGPIPATANDIGRSLARELRRPFWLPAPQWGLKVVLGTAATESLLTVDADVRPGALEANGFTFTHTTAEAAVRAAVTDSS</sequence>
<dbReference type="EMBL" id="CP060716">
    <property type="protein sequence ID" value="QNN62533.1"/>
    <property type="molecule type" value="Genomic_DNA"/>
</dbReference>
<feature type="domain" description="DUF1731" evidence="3">
    <location>
        <begin position="247"/>
        <end position="294"/>
    </location>
</feature>
<protein>
    <submittedName>
        <fullName evidence="4">TIGR01777 family protein</fullName>
    </submittedName>
</protein>
<gene>
    <name evidence="4" type="ORF">H9L06_09825</name>
</gene>
<feature type="domain" description="NAD-dependent epimerase/dehydratase" evidence="2">
    <location>
        <begin position="5"/>
        <end position="213"/>
    </location>
</feature>
<proteinExistence type="inferred from homology"/>
<dbReference type="Pfam" id="PF01370">
    <property type="entry name" value="Epimerase"/>
    <property type="match status" value="1"/>
</dbReference>
<comment type="similarity">
    <text evidence="1">Belongs to the NAD(P)-dependent epimerase/dehydratase family. SDR39U1 subfamily.</text>
</comment>
<dbReference type="InterPro" id="IPR013549">
    <property type="entry name" value="DUF1731"/>
</dbReference>
<organism evidence="4 5">
    <name type="scientific">Leucobacter denitrificans</name>
    <dbReference type="NCBI Taxonomy" id="683042"/>
    <lineage>
        <taxon>Bacteria</taxon>
        <taxon>Bacillati</taxon>
        <taxon>Actinomycetota</taxon>
        <taxon>Actinomycetes</taxon>
        <taxon>Micrococcales</taxon>
        <taxon>Microbacteriaceae</taxon>
        <taxon>Leucobacter</taxon>
    </lineage>
</organism>
<dbReference type="Proteomes" id="UP000515934">
    <property type="component" value="Chromosome"/>
</dbReference>
<dbReference type="InterPro" id="IPR001509">
    <property type="entry name" value="Epimerase_deHydtase"/>
</dbReference>
<dbReference type="Pfam" id="PF08338">
    <property type="entry name" value="DUF1731"/>
    <property type="match status" value="1"/>
</dbReference>
<keyword evidence="5" id="KW-1185">Reference proteome</keyword>
<dbReference type="RefSeq" id="WP_187555003.1">
    <property type="nucleotide sequence ID" value="NZ_CP060716.1"/>
</dbReference>
<dbReference type="InterPro" id="IPR010099">
    <property type="entry name" value="SDR39U1"/>
</dbReference>
<evidence type="ECO:0000256" key="1">
    <source>
        <dbReference type="ARBA" id="ARBA00009353"/>
    </source>
</evidence>
<dbReference type="Gene3D" id="3.40.50.720">
    <property type="entry name" value="NAD(P)-binding Rossmann-like Domain"/>
    <property type="match status" value="1"/>
</dbReference>
<dbReference type="SUPFAM" id="SSF51735">
    <property type="entry name" value="NAD(P)-binding Rossmann-fold domains"/>
    <property type="match status" value="1"/>
</dbReference>
<evidence type="ECO:0000313" key="5">
    <source>
        <dbReference type="Proteomes" id="UP000515934"/>
    </source>
</evidence>
<dbReference type="NCBIfam" id="TIGR01777">
    <property type="entry name" value="yfcH"/>
    <property type="match status" value="1"/>
</dbReference>
<accession>A0A7G9S3V8</accession>
<dbReference type="PANTHER" id="PTHR11092:SF0">
    <property type="entry name" value="EPIMERASE FAMILY PROTEIN SDR39U1"/>
    <property type="match status" value="1"/>
</dbReference>
<reference evidence="4 5" key="1">
    <citation type="submission" date="2020-08" db="EMBL/GenBank/DDBJ databases">
        <title>Genome sequence of Leucobacter denitrificans KACC 14055T.</title>
        <authorList>
            <person name="Hyun D.-W."/>
            <person name="Bae J.-W."/>
        </authorList>
    </citation>
    <scope>NUCLEOTIDE SEQUENCE [LARGE SCALE GENOMIC DNA]</scope>
    <source>
        <strain evidence="4 5">KACC 14055</strain>
    </source>
</reference>